<accession>A0A069AD53</accession>
<gene>
    <name evidence="2" type="ORF">BN1095_20027</name>
    <name evidence="1" type="ORF">BN1096_700173</name>
</gene>
<evidence type="ECO:0000313" key="2">
    <source>
        <dbReference type="EMBL" id="CDS94483.1"/>
    </source>
</evidence>
<evidence type="ECO:0000313" key="1">
    <source>
        <dbReference type="EMBL" id="CDS88810.1"/>
    </source>
</evidence>
<protein>
    <submittedName>
        <fullName evidence="1">Uncharacterized protein</fullName>
    </submittedName>
</protein>
<name>A0A069AD53_CLODI</name>
<dbReference type="EMBL" id="LK932849">
    <property type="protein sequence ID" value="CDS94483.1"/>
    <property type="molecule type" value="Genomic_DNA"/>
</dbReference>
<organism evidence="1">
    <name type="scientific">Clostridioides difficile</name>
    <name type="common">Peptoclostridium difficile</name>
    <dbReference type="NCBI Taxonomy" id="1496"/>
    <lineage>
        <taxon>Bacteria</taxon>
        <taxon>Bacillati</taxon>
        <taxon>Bacillota</taxon>
        <taxon>Clostridia</taxon>
        <taxon>Peptostreptococcales</taxon>
        <taxon>Peptostreptococcaceae</taxon>
        <taxon>Clostridioides</taxon>
    </lineage>
</organism>
<dbReference type="EMBL" id="LK932525">
    <property type="protein sequence ID" value="CDS88810.1"/>
    <property type="molecule type" value="Genomic_DNA"/>
</dbReference>
<dbReference type="AlphaFoldDB" id="A0A069AD53"/>
<proteinExistence type="predicted"/>
<reference evidence="1" key="1">
    <citation type="submission" date="2014-07" db="EMBL/GenBank/DDBJ databases">
        <authorList>
            <person name="Monot Marc"/>
        </authorList>
    </citation>
    <scope>NUCLEOTIDE SEQUENCE</scope>
    <source>
        <strain evidence="2">7032989</strain>
    </source>
</reference>
<sequence>MIIIIIPPINIIKSLFSLKNILNTFTDEPNIKNVVEIPRAKNIVFLNKELPIKLVFPSFKFSTLLFDNILK</sequence>